<proteinExistence type="evidence at transcript level"/>
<dbReference type="InterPro" id="IPR031481">
    <property type="entry name" value="Glyco_tran_10_N"/>
</dbReference>
<keyword evidence="1" id="KW-0812">Transmembrane</keyword>
<protein>
    <submittedName>
        <fullName evidence="3">SJCHGC09057 protein</fullName>
    </submittedName>
</protein>
<dbReference type="AlphaFoldDB" id="Q5DFD1"/>
<reference evidence="3" key="1">
    <citation type="submission" date="2004-11" db="EMBL/GenBank/DDBJ databases">
        <title>The full-length cDNA sequences of Schistosoma japonicum genes.</title>
        <authorList>
            <person name="Han Z."/>
        </authorList>
    </citation>
    <scope>NUCLEOTIDE SEQUENCE</scope>
</reference>
<keyword evidence="1" id="KW-1133">Transmembrane helix</keyword>
<evidence type="ECO:0000256" key="1">
    <source>
        <dbReference type="SAM" id="Phobius"/>
    </source>
</evidence>
<evidence type="ECO:0000313" key="3">
    <source>
        <dbReference type="EMBL" id="AAW25475.1"/>
    </source>
</evidence>
<name>Q5DFD1_SCHJA</name>
<feature type="transmembrane region" description="Helical" evidence="1">
    <location>
        <begin position="14"/>
        <end position="35"/>
    </location>
</feature>
<reference evidence="3" key="2">
    <citation type="journal article" date="2006" name="PLoS Pathog.">
        <title>New perspectives on host-parasite interplay by comparative transcriptomic and proteomic analyses of Schistosoma japonicum.</title>
        <authorList>
            <person name="Liu F."/>
            <person name="Lu J."/>
            <person name="Hu W."/>
            <person name="Wang S.Y."/>
            <person name="Cui S.J."/>
            <person name="Chi M."/>
            <person name="Yan Q."/>
            <person name="Wang X.R."/>
            <person name="Song H.D."/>
            <person name="Xu X.N."/>
            <person name="Wang J.J."/>
            <person name="Zhang X.L."/>
            <person name="Zhang X."/>
            <person name="Wang Z.Q."/>
            <person name="Xue C.L."/>
            <person name="Brindley P.J."/>
            <person name="McManus D.P."/>
            <person name="Yang P.Y."/>
            <person name="Feng Z."/>
            <person name="Chen Z."/>
            <person name="Han Z.G."/>
        </authorList>
    </citation>
    <scope>NUCLEOTIDE SEQUENCE</scope>
</reference>
<keyword evidence="1" id="KW-0472">Membrane</keyword>
<sequence>METPKDFTGFNPTIRFRIIIFLAVSTVCFGIFYIWDINLNEIGQYISNYRSFGILSMTKHSNHYSNFTDFRNDFIAGQILLNKSKQYEIIIFGHMLVTLNTDLTNCPVNNCIIHSDARRWISGDLILITDRIFPPGKRPISQAWVAHEYESAFHTRFSDEINDKINFTAIYRFDSTIRTT</sequence>
<dbReference type="Pfam" id="PF17039">
    <property type="entry name" value="Glyco_tran_10_N"/>
    <property type="match status" value="1"/>
</dbReference>
<organism evidence="3">
    <name type="scientific">Schistosoma japonicum</name>
    <name type="common">Blood fluke</name>
    <dbReference type="NCBI Taxonomy" id="6182"/>
    <lineage>
        <taxon>Eukaryota</taxon>
        <taxon>Metazoa</taxon>
        <taxon>Spiralia</taxon>
        <taxon>Lophotrochozoa</taxon>
        <taxon>Platyhelminthes</taxon>
        <taxon>Trematoda</taxon>
        <taxon>Digenea</taxon>
        <taxon>Strigeidida</taxon>
        <taxon>Schistosomatoidea</taxon>
        <taxon>Schistosomatidae</taxon>
        <taxon>Schistosoma</taxon>
    </lineage>
</organism>
<accession>Q5DFD1</accession>
<evidence type="ECO:0000259" key="2">
    <source>
        <dbReference type="Pfam" id="PF17039"/>
    </source>
</evidence>
<dbReference type="EMBL" id="AY813743">
    <property type="protein sequence ID" value="AAW25475.1"/>
    <property type="molecule type" value="mRNA"/>
</dbReference>
<dbReference type="SUPFAM" id="SSF53756">
    <property type="entry name" value="UDP-Glycosyltransferase/glycogen phosphorylase"/>
    <property type="match status" value="1"/>
</dbReference>
<feature type="domain" description="Fucosyltransferase N-terminal" evidence="2">
    <location>
        <begin position="89"/>
        <end position="179"/>
    </location>
</feature>